<evidence type="ECO:0000256" key="1">
    <source>
        <dbReference type="ARBA" id="ARBA00023157"/>
    </source>
</evidence>
<dbReference type="Pfam" id="PF00578">
    <property type="entry name" value="AhpC-TSA"/>
    <property type="match status" value="1"/>
</dbReference>
<dbReference type="InterPro" id="IPR050553">
    <property type="entry name" value="Thioredoxin_ResA/DsbE_sf"/>
</dbReference>
<dbReference type="PROSITE" id="PS51352">
    <property type="entry name" value="THIOREDOXIN_2"/>
    <property type="match status" value="1"/>
</dbReference>
<dbReference type="InterPro" id="IPR017937">
    <property type="entry name" value="Thioredoxin_CS"/>
</dbReference>
<sequence length="229" mass="26133">MAKKIISISILLVICIALFYSIYSHIKEREIINSGYLNEDLFLQLAKQSSEQKQEAVAVEDVELHGVEEKRVDEHNHTHEENEPDVMVVAGQAINFSLTTLDGEKVKLSDLLGKKVFINFWATWCPPCEEEMPHIEKYYEIYAEKHNVVILGVNTTDLEGDKDSIRKFIQEHEISFPILLDETGDVSKQYGILTLPTSMIIDENGMIEEQIIGPVTEEMLLEKLGQEIK</sequence>
<keyword evidence="1" id="KW-1015">Disulfide bond</keyword>
<dbReference type="InterPro" id="IPR036249">
    <property type="entry name" value="Thioredoxin-like_sf"/>
</dbReference>
<proteinExistence type="predicted"/>
<gene>
    <name evidence="3" type="ORF">SAMN05880501_101791</name>
</gene>
<dbReference type="RefSeq" id="WP_161946602.1">
    <property type="nucleotide sequence ID" value="NZ_OBMQ01000001.1"/>
</dbReference>
<dbReference type="PANTHER" id="PTHR42852">
    <property type="entry name" value="THIOL:DISULFIDE INTERCHANGE PROTEIN DSBE"/>
    <property type="match status" value="1"/>
</dbReference>
<dbReference type="GO" id="GO:0016209">
    <property type="term" value="F:antioxidant activity"/>
    <property type="evidence" value="ECO:0007669"/>
    <property type="project" value="InterPro"/>
</dbReference>
<dbReference type="InterPro" id="IPR013766">
    <property type="entry name" value="Thioredoxin_domain"/>
</dbReference>
<organism evidence="3 4">
    <name type="scientific">Ureibacillus xyleni</name>
    <dbReference type="NCBI Taxonomy" id="614648"/>
    <lineage>
        <taxon>Bacteria</taxon>
        <taxon>Bacillati</taxon>
        <taxon>Bacillota</taxon>
        <taxon>Bacilli</taxon>
        <taxon>Bacillales</taxon>
        <taxon>Caryophanaceae</taxon>
        <taxon>Ureibacillus</taxon>
    </lineage>
</organism>
<evidence type="ECO:0000313" key="4">
    <source>
        <dbReference type="Proteomes" id="UP000219636"/>
    </source>
</evidence>
<name>A0A285RJD0_9BACL</name>
<dbReference type="CDD" id="cd02966">
    <property type="entry name" value="TlpA_like_family"/>
    <property type="match status" value="1"/>
</dbReference>
<evidence type="ECO:0000259" key="2">
    <source>
        <dbReference type="PROSITE" id="PS51352"/>
    </source>
</evidence>
<evidence type="ECO:0000313" key="3">
    <source>
        <dbReference type="EMBL" id="SOB94235.1"/>
    </source>
</evidence>
<dbReference type="AlphaFoldDB" id="A0A285RJD0"/>
<dbReference type="Proteomes" id="UP000219636">
    <property type="component" value="Unassembled WGS sequence"/>
</dbReference>
<dbReference type="GO" id="GO:0016491">
    <property type="term" value="F:oxidoreductase activity"/>
    <property type="evidence" value="ECO:0007669"/>
    <property type="project" value="InterPro"/>
</dbReference>
<keyword evidence="4" id="KW-1185">Reference proteome</keyword>
<feature type="domain" description="Thioredoxin" evidence="2">
    <location>
        <begin position="87"/>
        <end position="229"/>
    </location>
</feature>
<dbReference type="InterPro" id="IPR000866">
    <property type="entry name" value="AhpC/TSA"/>
</dbReference>
<accession>A0A285RJD0</accession>
<protein>
    <submittedName>
        <fullName evidence="3">Peroxiredoxin</fullName>
    </submittedName>
</protein>
<dbReference type="EMBL" id="OBMQ01000001">
    <property type="protein sequence ID" value="SOB94235.1"/>
    <property type="molecule type" value="Genomic_DNA"/>
</dbReference>
<dbReference type="PANTHER" id="PTHR42852:SF1">
    <property type="entry name" value="THIOREDOXIN-LIKE PROTEIN YNEN"/>
    <property type="match status" value="1"/>
</dbReference>
<dbReference type="PROSITE" id="PS00194">
    <property type="entry name" value="THIOREDOXIN_1"/>
    <property type="match status" value="1"/>
</dbReference>
<dbReference type="Gene3D" id="3.40.30.10">
    <property type="entry name" value="Glutaredoxin"/>
    <property type="match status" value="1"/>
</dbReference>
<reference evidence="4" key="1">
    <citation type="submission" date="2017-08" db="EMBL/GenBank/DDBJ databases">
        <authorList>
            <person name="Varghese N."/>
            <person name="Submissions S."/>
        </authorList>
    </citation>
    <scope>NUCLEOTIDE SEQUENCE [LARGE SCALE GENOMIC DNA]</scope>
    <source>
        <strain evidence="4">JC22</strain>
    </source>
</reference>
<dbReference type="SUPFAM" id="SSF52833">
    <property type="entry name" value="Thioredoxin-like"/>
    <property type="match status" value="1"/>
</dbReference>